<proteinExistence type="predicted"/>
<dbReference type="EMBL" id="KX807610">
    <property type="protein sequence ID" value="AOX48410.1"/>
    <property type="molecule type" value="Genomic_DNA"/>
</dbReference>
<dbReference type="EMBL" id="KY401053">
    <property type="protein sequence ID" value="AQT23922.1"/>
    <property type="molecule type" value="Genomic_DNA"/>
</dbReference>
<gene>
    <name evidence="1" type="ORF">pSENV_024</name>
</gene>
<organism evidence="1">
    <name type="scientific">Salmonella enteritidis</name>
    <dbReference type="NCBI Taxonomy" id="149539"/>
    <lineage>
        <taxon>Bacteria</taxon>
        <taxon>Pseudomonadati</taxon>
        <taxon>Pseudomonadota</taxon>
        <taxon>Gammaproteobacteria</taxon>
        <taxon>Enterobacterales</taxon>
        <taxon>Enterobacteriaceae</taxon>
        <taxon>Salmonella</taxon>
    </lineage>
</organism>
<evidence type="ECO:0000313" key="3">
    <source>
        <dbReference type="EMBL" id="AQT23922.1"/>
    </source>
</evidence>
<evidence type="ECO:0000313" key="1">
    <source>
        <dbReference type="EMBL" id="AFC60958.1"/>
    </source>
</evidence>
<accession>H9AC16</accession>
<dbReference type="AlphaFoldDB" id="H9AC16"/>
<sequence length="39" mass="4207">MSVLLTTAYISSDESSPYRKHIPDPQTFQNGIPVTAGAL</sequence>
<geneLocation type="plasmid" evidence="1">
    <name>pSENV</name>
</geneLocation>
<geneLocation type="plasmid" evidence="3">
    <name>unnamed</name>
</geneLocation>
<keyword evidence="1" id="KW-0614">Plasmid</keyword>
<dbReference type="EMBL" id="JN885080">
    <property type="protein sequence ID" value="AFC60958.1"/>
    <property type="molecule type" value="Genomic_DNA"/>
</dbReference>
<reference evidence="1" key="1">
    <citation type="journal article" date="2012" name="Infect. Genet. Evol.">
        <title>Inheritance of the Salmonella virulence plasmids: Mostly vertical and rarely horizontal.</title>
        <authorList>
            <person name="Feng Y."/>
            <person name="Liu J."/>
            <person name="Li Y.G."/>
            <person name="Cao F.L."/>
            <person name="Johnston R.N."/>
            <person name="Zhou J."/>
            <person name="Liu G.R."/>
            <person name="Liu S.L."/>
        </authorList>
    </citation>
    <scope>NUCLEOTIDE SEQUENCE</scope>
    <source>
        <strain evidence="1">LK5</strain>
        <plasmid evidence="1">pSENV</plasmid>
    </source>
</reference>
<evidence type="ECO:0000313" key="2">
    <source>
        <dbReference type="EMBL" id="AOX48410.1"/>
    </source>
</evidence>
<reference evidence="2" key="2">
    <citation type="journal article" date="2016" name="Infect. Genet. Evol.">
        <title>The role of IS26 in evolution of a derivative of the virulence plasmid of Salmonella enterica serovar Enteritidis which confers multiple drug resistance.</title>
        <authorList>
            <person name="Garcia V."/>
            <person name="Garcia P."/>
            <person name="Rodriguez I."/>
            <person name="Rodicio R."/>
            <person name="Rodicio M.R."/>
        </authorList>
    </citation>
    <scope>NUCLEOTIDE SEQUENCE</scope>
    <source>
        <strain evidence="2">CNM4839/03</strain>
        <plasmid evidence="2">pUO-SeVR1</plasmid>
    </source>
</reference>
<reference evidence="3" key="3">
    <citation type="submission" date="2016-12" db="EMBL/GenBank/DDBJ databases">
        <title>Fusion of virulence plasmid pSEN and IncHI2 resistance plasmid in Salmonella enteritidis.</title>
        <authorList>
            <person name="Wong M.H."/>
            <person name="Chen S."/>
        </authorList>
    </citation>
    <scope>NUCLEOTIDE SEQUENCE</scope>
    <source>
        <strain evidence="3">SE380</strain>
        <plasmid evidence="3">unnamed</plasmid>
    </source>
</reference>
<protein>
    <submittedName>
        <fullName evidence="1">Uncharacterized protein</fullName>
    </submittedName>
</protein>
<name>H9AC16_SALEN</name>
<geneLocation type="plasmid" evidence="2">
    <name>pUO-SeVR1</name>
</geneLocation>